<organism evidence="9 10">
    <name type="scientific">Hymenobacter bucti</name>
    <dbReference type="NCBI Taxonomy" id="1844114"/>
    <lineage>
        <taxon>Bacteria</taxon>
        <taxon>Pseudomonadati</taxon>
        <taxon>Bacteroidota</taxon>
        <taxon>Cytophagia</taxon>
        <taxon>Cytophagales</taxon>
        <taxon>Hymenobacteraceae</taxon>
        <taxon>Hymenobacter</taxon>
    </lineage>
</organism>
<keyword evidence="10" id="KW-1185">Reference proteome</keyword>
<dbReference type="EC" id="3.4.15.6" evidence="4"/>
<evidence type="ECO:0000256" key="1">
    <source>
        <dbReference type="ARBA" id="ARBA00001092"/>
    </source>
</evidence>
<evidence type="ECO:0000256" key="3">
    <source>
        <dbReference type="ARBA" id="ARBA00006534"/>
    </source>
</evidence>
<comment type="function">
    <text evidence="2">Exopeptidase that catalyzes the hydrolytic cleavage of multi-L-arginyl-poly-L-aspartic acid (cyanophycin; a water-insoluble reserve polymer) into aspartate-arginine dipeptides.</text>
</comment>
<dbReference type="SUPFAM" id="SSF52317">
    <property type="entry name" value="Class I glutamine amidotransferase-like"/>
    <property type="match status" value="1"/>
</dbReference>
<keyword evidence="7 9" id="KW-0378">Hydrolase</keyword>
<dbReference type="EMBL" id="JBHUFD010000005">
    <property type="protein sequence ID" value="MFD1873953.1"/>
    <property type="molecule type" value="Genomic_DNA"/>
</dbReference>
<evidence type="ECO:0000256" key="8">
    <source>
        <dbReference type="ARBA" id="ARBA00022825"/>
    </source>
</evidence>
<accession>A0ABW4QWH4</accession>
<evidence type="ECO:0000256" key="4">
    <source>
        <dbReference type="ARBA" id="ARBA00013115"/>
    </source>
</evidence>
<dbReference type="PANTHER" id="PTHR36175:SF1">
    <property type="entry name" value="CYANOPHYCINASE"/>
    <property type="match status" value="1"/>
</dbReference>
<keyword evidence="6" id="KW-0645">Protease</keyword>
<evidence type="ECO:0000256" key="6">
    <source>
        <dbReference type="ARBA" id="ARBA00022670"/>
    </source>
</evidence>
<dbReference type="Pfam" id="PF03575">
    <property type="entry name" value="Peptidase_S51"/>
    <property type="match status" value="1"/>
</dbReference>
<dbReference type="RefSeq" id="WP_382315297.1">
    <property type="nucleotide sequence ID" value="NZ_JBHUFD010000005.1"/>
</dbReference>
<reference evidence="10" key="1">
    <citation type="journal article" date="2019" name="Int. J. Syst. Evol. Microbiol.">
        <title>The Global Catalogue of Microorganisms (GCM) 10K type strain sequencing project: providing services to taxonomists for standard genome sequencing and annotation.</title>
        <authorList>
            <consortium name="The Broad Institute Genomics Platform"/>
            <consortium name="The Broad Institute Genome Sequencing Center for Infectious Disease"/>
            <person name="Wu L."/>
            <person name="Ma J."/>
        </authorList>
    </citation>
    <scope>NUCLEOTIDE SEQUENCE [LARGE SCALE GENOMIC DNA]</scope>
    <source>
        <strain evidence="10">CGMCC 1.15795</strain>
    </source>
</reference>
<evidence type="ECO:0000256" key="5">
    <source>
        <dbReference type="ARBA" id="ARBA00015719"/>
    </source>
</evidence>
<dbReference type="GO" id="GO:0008241">
    <property type="term" value="F:peptidyl-dipeptidase activity"/>
    <property type="evidence" value="ECO:0007669"/>
    <property type="project" value="UniProtKB-EC"/>
</dbReference>
<dbReference type="InterPro" id="IPR011811">
    <property type="entry name" value="Peptidase_S51_cyanophycinase"/>
</dbReference>
<evidence type="ECO:0000313" key="10">
    <source>
        <dbReference type="Proteomes" id="UP001597197"/>
    </source>
</evidence>
<keyword evidence="8" id="KW-0720">Serine protease</keyword>
<comment type="similarity">
    <text evidence="3">Belongs to the peptidase S51 family.</text>
</comment>
<sequence>MTPVSVPPAAAPLGTIVLLGGGYDDPTLALLAGLLPDCHAPIEILTTATAHAPATTHAGYARVLGSLGCPHVAHLQVDAAHPADAPATLARLKAAAVVFLTGGNQERLTECLAGTQFLEILRQRYQREAGFFLAGTSAGASALGGQMLVGGRGWRSLLGGGIEVVPGLGLLPELLIDQHFIERERYPRLMHAVLAHPHLLGLGLSEETGLLLRPGRPAEVFGTEVVVVVDARRVTATNVAALPKGQPLGARGLTVDLLVAGDTLSMSNYQ</sequence>
<dbReference type="NCBIfam" id="TIGR02069">
    <property type="entry name" value="cyanophycinase"/>
    <property type="match status" value="1"/>
</dbReference>
<comment type="catalytic activity">
    <reaction evidence="1">
        <text>[L-4-(L-arginin-2-N-yl)aspartate](n) + H2O = [L-4-(L-arginin-2-N-yl)aspartate](n-1) + L-4-(L-arginin-2-N-yl)aspartate</text>
        <dbReference type="Rhea" id="RHEA:12845"/>
        <dbReference type="Rhea" id="RHEA-COMP:13728"/>
        <dbReference type="Rhea" id="RHEA-COMP:13734"/>
        <dbReference type="ChEBI" id="CHEBI:15377"/>
        <dbReference type="ChEBI" id="CHEBI:137986"/>
        <dbReference type="ChEBI" id="CHEBI:137991"/>
        <dbReference type="EC" id="3.4.15.6"/>
    </reaction>
</comment>
<protein>
    <recommendedName>
        <fullName evidence="5">Cyanophycinase</fullName>
        <ecNumber evidence="4">3.4.15.6</ecNumber>
    </recommendedName>
</protein>
<proteinExistence type="inferred from homology"/>
<keyword evidence="9" id="KW-0121">Carboxypeptidase</keyword>
<comment type="caution">
    <text evidence="9">The sequence shown here is derived from an EMBL/GenBank/DDBJ whole genome shotgun (WGS) entry which is preliminary data.</text>
</comment>
<dbReference type="Gene3D" id="3.40.50.880">
    <property type="match status" value="1"/>
</dbReference>
<dbReference type="Proteomes" id="UP001597197">
    <property type="component" value="Unassembled WGS sequence"/>
</dbReference>
<evidence type="ECO:0000256" key="7">
    <source>
        <dbReference type="ARBA" id="ARBA00022801"/>
    </source>
</evidence>
<evidence type="ECO:0000256" key="2">
    <source>
        <dbReference type="ARBA" id="ARBA00002039"/>
    </source>
</evidence>
<name>A0ABW4QWH4_9BACT</name>
<gene>
    <name evidence="9" type="ORF">ACFSDX_16020</name>
</gene>
<dbReference type="InterPro" id="IPR005320">
    <property type="entry name" value="Peptidase_S51"/>
</dbReference>
<dbReference type="GO" id="GO:0004180">
    <property type="term" value="F:carboxypeptidase activity"/>
    <property type="evidence" value="ECO:0007669"/>
    <property type="project" value="UniProtKB-KW"/>
</dbReference>
<evidence type="ECO:0000313" key="9">
    <source>
        <dbReference type="EMBL" id="MFD1873953.1"/>
    </source>
</evidence>
<dbReference type="InterPro" id="IPR029062">
    <property type="entry name" value="Class_I_gatase-like"/>
</dbReference>
<dbReference type="PANTHER" id="PTHR36175">
    <property type="entry name" value="CYANOPHYCINASE"/>
    <property type="match status" value="1"/>
</dbReference>